<gene>
    <name evidence="2" type="ORF">M378DRAFT_964363</name>
</gene>
<feature type="transmembrane region" description="Helical" evidence="1">
    <location>
        <begin position="12"/>
        <end position="36"/>
    </location>
</feature>
<dbReference type="AlphaFoldDB" id="A0A0C2WT01"/>
<reference evidence="2 3" key="1">
    <citation type="submission" date="2014-04" db="EMBL/GenBank/DDBJ databases">
        <title>Evolutionary Origins and Diversification of the Mycorrhizal Mutualists.</title>
        <authorList>
            <consortium name="DOE Joint Genome Institute"/>
            <consortium name="Mycorrhizal Genomics Consortium"/>
            <person name="Kohler A."/>
            <person name="Kuo A."/>
            <person name="Nagy L.G."/>
            <person name="Floudas D."/>
            <person name="Copeland A."/>
            <person name="Barry K.W."/>
            <person name="Cichocki N."/>
            <person name="Veneault-Fourrey C."/>
            <person name="LaButti K."/>
            <person name="Lindquist E.A."/>
            <person name="Lipzen A."/>
            <person name="Lundell T."/>
            <person name="Morin E."/>
            <person name="Murat C."/>
            <person name="Riley R."/>
            <person name="Ohm R."/>
            <person name="Sun H."/>
            <person name="Tunlid A."/>
            <person name="Henrissat B."/>
            <person name="Grigoriev I.V."/>
            <person name="Hibbett D.S."/>
            <person name="Martin F."/>
        </authorList>
    </citation>
    <scope>NUCLEOTIDE SEQUENCE [LARGE SCALE GENOMIC DNA]</scope>
    <source>
        <strain evidence="2 3">Koide BX008</strain>
    </source>
</reference>
<dbReference type="EMBL" id="KN818308">
    <property type="protein sequence ID" value="KIL59871.1"/>
    <property type="molecule type" value="Genomic_DNA"/>
</dbReference>
<evidence type="ECO:0000313" key="2">
    <source>
        <dbReference type="EMBL" id="KIL59871.1"/>
    </source>
</evidence>
<dbReference type="Proteomes" id="UP000054549">
    <property type="component" value="Unassembled WGS sequence"/>
</dbReference>
<feature type="transmembrane region" description="Helical" evidence="1">
    <location>
        <begin position="85"/>
        <end position="108"/>
    </location>
</feature>
<organism evidence="2 3">
    <name type="scientific">Amanita muscaria (strain Koide BX008)</name>
    <dbReference type="NCBI Taxonomy" id="946122"/>
    <lineage>
        <taxon>Eukaryota</taxon>
        <taxon>Fungi</taxon>
        <taxon>Dikarya</taxon>
        <taxon>Basidiomycota</taxon>
        <taxon>Agaricomycotina</taxon>
        <taxon>Agaricomycetes</taxon>
        <taxon>Agaricomycetidae</taxon>
        <taxon>Agaricales</taxon>
        <taxon>Pluteineae</taxon>
        <taxon>Amanitaceae</taxon>
        <taxon>Amanita</taxon>
    </lineage>
</organism>
<feature type="transmembrane region" description="Helical" evidence="1">
    <location>
        <begin position="159"/>
        <end position="179"/>
    </location>
</feature>
<evidence type="ECO:0000313" key="3">
    <source>
        <dbReference type="Proteomes" id="UP000054549"/>
    </source>
</evidence>
<evidence type="ECO:0000256" key="1">
    <source>
        <dbReference type="SAM" id="Phobius"/>
    </source>
</evidence>
<name>A0A0C2WT01_AMAMK</name>
<dbReference type="InParanoid" id="A0A0C2WT01"/>
<keyword evidence="1" id="KW-0812">Transmembrane</keyword>
<protein>
    <submittedName>
        <fullName evidence="2">Uncharacterized protein</fullName>
    </submittedName>
</protein>
<feature type="transmembrane region" description="Helical" evidence="1">
    <location>
        <begin position="120"/>
        <end position="139"/>
    </location>
</feature>
<keyword evidence="3" id="KW-1185">Reference proteome</keyword>
<sequence length="236" mass="26947">MVSYPDASTIATTVHAVFFGVYIATFFQCLRWLIFVDEGWTKRNDIKWTILIVTLMIFALSTADLSICLWGTLLSVTETFNSSSVFQLVVESITTIIIDGILIFRCWIVCNKSWRVVSGLLFLLLCNIACLAVMTYWASLQFAAQKKQFHVQIVRLHEVFLVCNIIIDVYATSAIILQIRQTCFSRHLLHFATRIVAESGRTCRLAAAKDAHKCYSLSHRRNYFQCYSDTSSLSQR</sequence>
<keyword evidence="1" id="KW-0472">Membrane</keyword>
<feature type="transmembrane region" description="Helical" evidence="1">
    <location>
        <begin position="48"/>
        <end position="73"/>
    </location>
</feature>
<keyword evidence="1" id="KW-1133">Transmembrane helix</keyword>
<accession>A0A0C2WT01</accession>
<dbReference type="HOGENOM" id="CLU_044614_1_1_1"/>
<proteinExistence type="predicted"/>
<dbReference type="OrthoDB" id="3357408at2759"/>